<protein>
    <submittedName>
        <fullName evidence="2">Uncharacterized protein</fullName>
    </submittedName>
</protein>
<dbReference type="AlphaFoldDB" id="A0A0E9UK42"/>
<keyword evidence="1" id="KW-1133">Transmembrane helix</keyword>
<evidence type="ECO:0000256" key="1">
    <source>
        <dbReference type="SAM" id="Phobius"/>
    </source>
</evidence>
<sequence>MCRIYFYFILVVVVVVLRNFIPFTVERERMGMGSVFSSLRLCALRALSIKNMN</sequence>
<keyword evidence="1" id="KW-0812">Transmembrane</keyword>
<reference evidence="2" key="2">
    <citation type="journal article" date="2015" name="Fish Shellfish Immunol.">
        <title>Early steps in the European eel (Anguilla anguilla)-Vibrio vulnificus interaction in the gills: Role of the RtxA13 toxin.</title>
        <authorList>
            <person name="Callol A."/>
            <person name="Pajuelo D."/>
            <person name="Ebbesson L."/>
            <person name="Teles M."/>
            <person name="MacKenzie S."/>
            <person name="Amaro C."/>
        </authorList>
    </citation>
    <scope>NUCLEOTIDE SEQUENCE</scope>
</reference>
<keyword evidence="1" id="KW-0472">Membrane</keyword>
<dbReference type="EMBL" id="GBXM01043254">
    <property type="protein sequence ID" value="JAH65323.1"/>
    <property type="molecule type" value="Transcribed_RNA"/>
</dbReference>
<reference evidence="2" key="1">
    <citation type="submission" date="2014-11" db="EMBL/GenBank/DDBJ databases">
        <authorList>
            <person name="Amaro Gonzalez C."/>
        </authorList>
    </citation>
    <scope>NUCLEOTIDE SEQUENCE</scope>
</reference>
<feature type="transmembrane region" description="Helical" evidence="1">
    <location>
        <begin position="6"/>
        <end position="25"/>
    </location>
</feature>
<accession>A0A0E9UK42</accession>
<organism evidence="2">
    <name type="scientific">Anguilla anguilla</name>
    <name type="common">European freshwater eel</name>
    <name type="synonym">Muraena anguilla</name>
    <dbReference type="NCBI Taxonomy" id="7936"/>
    <lineage>
        <taxon>Eukaryota</taxon>
        <taxon>Metazoa</taxon>
        <taxon>Chordata</taxon>
        <taxon>Craniata</taxon>
        <taxon>Vertebrata</taxon>
        <taxon>Euteleostomi</taxon>
        <taxon>Actinopterygii</taxon>
        <taxon>Neopterygii</taxon>
        <taxon>Teleostei</taxon>
        <taxon>Anguilliformes</taxon>
        <taxon>Anguillidae</taxon>
        <taxon>Anguilla</taxon>
    </lineage>
</organism>
<proteinExistence type="predicted"/>
<evidence type="ECO:0000313" key="2">
    <source>
        <dbReference type="EMBL" id="JAH65323.1"/>
    </source>
</evidence>
<name>A0A0E9UK42_ANGAN</name>